<keyword evidence="3" id="KW-1185">Reference proteome</keyword>
<protein>
    <submittedName>
        <fullName evidence="2">Uncharacterized protein</fullName>
    </submittedName>
</protein>
<organism evidence="2 3">
    <name type="scientific">Parnassius mnemosyne</name>
    <name type="common">clouded apollo</name>
    <dbReference type="NCBI Taxonomy" id="213953"/>
    <lineage>
        <taxon>Eukaryota</taxon>
        <taxon>Metazoa</taxon>
        <taxon>Ecdysozoa</taxon>
        <taxon>Arthropoda</taxon>
        <taxon>Hexapoda</taxon>
        <taxon>Insecta</taxon>
        <taxon>Pterygota</taxon>
        <taxon>Neoptera</taxon>
        <taxon>Endopterygota</taxon>
        <taxon>Lepidoptera</taxon>
        <taxon>Glossata</taxon>
        <taxon>Ditrysia</taxon>
        <taxon>Papilionoidea</taxon>
        <taxon>Papilionidae</taxon>
        <taxon>Parnassiinae</taxon>
        <taxon>Parnassini</taxon>
        <taxon>Parnassius</taxon>
        <taxon>Driopa</taxon>
    </lineage>
</organism>
<name>A0AAV1LMY1_9NEOP</name>
<dbReference type="EMBL" id="CAVLGL010000091">
    <property type="protein sequence ID" value="CAK1594976.1"/>
    <property type="molecule type" value="Genomic_DNA"/>
</dbReference>
<dbReference type="AlphaFoldDB" id="A0AAV1LMY1"/>
<proteinExistence type="predicted"/>
<feature type="region of interest" description="Disordered" evidence="1">
    <location>
        <begin position="1"/>
        <end position="36"/>
    </location>
</feature>
<reference evidence="2 3" key="1">
    <citation type="submission" date="2023-11" db="EMBL/GenBank/DDBJ databases">
        <authorList>
            <person name="Hedman E."/>
            <person name="Englund M."/>
            <person name="Stromberg M."/>
            <person name="Nyberg Akerstrom W."/>
            <person name="Nylinder S."/>
            <person name="Jareborg N."/>
            <person name="Kallberg Y."/>
            <person name="Kronander E."/>
        </authorList>
    </citation>
    <scope>NUCLEOTIDE SEQUENCE [LARGE SCALE GENOMIC DNA]</scope>
</reference>
<accession>A0AAV1LMY1</accession>
<comment type="caution">
    <text evidence="2">The sequence shown here is derived from an EMBL/GenBank/DDBJ whole genome shotgun (WGS) entry which is preliminary data.</text>
</comment>
<evidence type="ECO:0000313" key="3">
    <source>
        <dbReference type="Proteomes" id="UP001314205"/>
    </source>
</evidence>
<dbReference type="Proteomes" id="UP001314205">
    <property type="component" value="Unassembled WGS sequence"/>
</dbReference>
<evidence type="ECO:0000313" key="2">
    <source>
        <dbReference type="EMBL" id="CAK1594976.1"/>
    </source>
</evidence>
<gene>
    <name evidence="2" type="ORF">PARMNEM_LOCUS14530</name>
</gene>
<feature type="compositionally biased region" description="Polar residues" evidence="1">
    <location>
        <begin position="10"/>
        <end position="31"/>
    </location>
</feature>
<evidence type="ECO:0000256" key="1">
    <source>
        <dbReference type="SAM" id="MobiDB-lite"/>
    </source>
</evidence>
<sequence>MTGQTKRKSSMVTLPSQSFDVSLSPPQSRKSSLVDGPSIDYTHKFGSPVTDDGVDDSVEELIKYSARKFSIFVPIKIGKDEATILDDADYFMSKKECDYGMCQCCHTKKKLQTDWETIEEIIENDPEIIFDSDDNPIVVEPKNDLLDEPKNDLLKNDSLVSPTILGNGVSLRKTMQLGKVPEIFKHICSKLSDTSLN</sequence>